<dbReference type="FunFam" id="3.30.160.60:FF:000446">
    <property type="entry name" value="Zinc finger protein"/>
    <property type="match status" value="1"/>
</dbReference>
<evidence type="ECO:0000313" key="12">
    <source>
        <dbReference type="Proteomes" id="UP000675881"/>
    </source>
</evidence>
<keyword evidence="6" id="KW-0238">DNA-binding</keyword>
<feature type="region of interest" description="Disordered" evidence="9">
    <location>
        <begin position="111"/>
        <end position="131"/>
    </location>
</feature>
<dbReference type="PROSITE" id="PS00028">
    <property type="entry name" value="ZINC_FINGER_C2H2_1"/>
    <property type="match status" value="2"/>
</dbReference>
<evidence type="ECO:0000313" key="11">
    <source>
        <dbReference type="EMBL" id="CAF2959121.1"/>
    </source>
</evidence>
<dbReference type="AlphaFoldDB" id="A0A7R8CXF2"/>
<keyword evidence="7" id="KW-0539">Nucleus</keyword>
<feature type="region of interest" description="Disordered" evidence="9">
    <location>
        <begin position="412"/>
        <end position="483"/>
    </location>
</feature>
<name>A0A7R8CXF2_LEPSM</name>
<dbReference type="InterPro" id="IPR013087">
    <property type="entry name" value="Znf_C2H2_type"/>
</dbReference>
<evidence type="ECO:0000256" key="3">
    <source>
        <dbReference type="ARBA" id="ARBA00022737"/>
    </source>
</evidence>
<evidence type="ECO:0000256" key="2">
    <source>
        <dbReference type="ARBA" id="ARBA00022723"/>
    </source>
</evidence>
<gene>
    <name evidence="11" type="ORF">LSAA_10181</name>
</gene>
<dbReference type="PANTHER" id="PTHR24409">
    <property type="entry name" value="ZINC FINGER PROTEIN 142"/>
    <property type="match status" value="1"/>
</dbReference>
<protein>
    <submittedName>
        <fullName evidence="11">SCRT</fullName>
    </submittedName>
</protein>
<evidence type="ECO:0000256" key="7">
    <source>
        <dbReference type="ARBA" id="ARBA00023242"/>
    </source>
</evidence>
<feature type="compositionally biased region" description="Low complexity" evidence="9">
    <location>
        <begin position="225"/>
        <end position="238"/>
    </location>
</feature>
<dbReference type="Gene3D" id="3.30.160.60">
    <property type="entry name" value="Classic Zinc Finger"/>
    <property type="match status" value="3"/>
</dbReference>
<keyword evidence="2" id="KW-0479">Metal-binding</keyword>
<feature type="compositionally biased region" description="Pro residues" evidence="9">
    <location>
        <begin position="431"/>
        <end position="440"/>
    </location>
</feature>
<dbReference type="SMART" id="SM00355">
    <property type="entry name" value="ZnF_C2H2"/>
    <property type="match status" value="3"/>
</dbReference>
<evidence type="ECO:0000256" key="8">
    <source>
        <dbReference type="ARBA" id="ARBA00037948"/>
    </source>
</evidence>
<feature type="region of interest" description="Disordered" evidence="9">
    <location>
        <begin position="212"/>
        <end position="238"/>
    </location>
</feature>
<dbReference type="GO" id="GO:0000977">
    <property type="term" value="F:RNA polymerase II transcription regulatory region sequence-specific DNA binding"/>
    <property type="evidence" value="ECO:0007669"/>
    <property type="project" value="TreeGrafter"/>
</dbReference>
<evidence type="ECO:0000256" key="1">
    <source>
        <dbReference type="ARBA" id="ARBA00004123"/>
    </source>
</evidence>
<dbReference type="SUPFAM" id="SSF57667">
    <property type="entry name" value="beta-beta-alpha zinc fingers"/>
    <property type="match status" value="2"/>
</dbReference>
<dbReference type="OrthoDB" id="5428132at2759"/>
<reference evidence="11" key="1">
    <citation type="submission" date="2021-02" db="EMBL/GenBank/DDBJ databases">
        <authorList>
            <person name="Bekaert M."/>
        </authorList>
    </citation>
    <scope>NUCLEOTIDE SEQUENCE</scope>
    <source>
        <strain evidence="11">IoA-00</strain>
    </source>
</reference>
<evidence type="ECO:0000256" key="9">
    <source>
        <dbReference type="SAM" id="MobiDB-lite"/>
    </source>
</evidence>
<feature type="domain" description="C2H2-type" evidence="10">
    <location>
        <begin position="356"/>
        <end position="383"/>
    </location>
</feature>
<keyword evidence="5" id="KW-0862">Zinc</keyword>
<dbReference type="GO" id="GO:2000177">
    <property type="term" value="P:regulation of neural precursor cell proliferation"/>
    <property type="evidence" value="ECO:0007669"/>
    <property type="project" value="UniProtKB-ARBA"/>
</dbReference>
<dbReference type="GO" id="GO:0060562">
    <property type="term" value="P:epithelial tube morphogenesis"/>
    <property type="evidence" value="ECO:0007669"/>
    <property type="project" value="UniProtKB-ARBA"/>
</dbReference>
<keyword evidence="4" id="KW-0863">Zinc-finger</keyword>
<dbReference type="PROSITE" id="PS50157">
    <property type="entry name" value="ZINC_FINGER_C2H2_2"/>
    <property type="match status" value="3"/>
</dbReference>
<dbReference type="EMBL" id="HG994584">
    <property type="protein sequence ID" value="CAF2959121.1"/>
    <property type="molecule type" value="Genomic_DNA"/>
</dbReference>
<evidence type="ECO:0000256" key="4">
    <source>
        <dbReference type="ARBA" id="ARBA00022771"/>
    </source>
</evidence>
<organism evidence="11 12">
    <name type="scientific">Lepeophtheirus salmonis</name>
    <name type="common">Salmon louse</name>
    <name type="synonym">Caligus salmonis</name>
    <dbReference type="NCBI Taxonomy" id="72036"/>
    <lineage>
        <taxon>Eukaryota</taxon>
        <taxon>Metazoa</taxon>
        <taxon>Ecdysozoa</taxon>
        <taxon>Arthropoda</taxon>
        <taxon>Crustacea</taxon>
        <taxon>Multicrustacea</taxon>
        <taxon>Hexanauplia</taxon>
        <taxon>Copepoda</taxon>
        <taxon>Siphonostomatoida</taxon>
        <taxon>Caligidae</taxon>
        <taxon>Lepeophtheirus</taxon>
    </lineage>
</organism>
<keyword evidence="12" id="KW-1185">Reference proteome</keyword>
<dbReference type="Proteomes" id="UP000675881">
    <property type="component" value="Chromosome 5"/>
</dbReference>
<evidence type="ECO:0000256" key="5">
    <source>
        <dbReference type="ARBA" id="ARBA00022833"/>
    </source>
</evidence>
<feature type="domain" description="C2H2-type" evidence="10">
    <location>
        <begin position="290"/>
        <end position="317"/>
    </location>
</feature>
<keyword evidence="3" id="KW-0677">Repeat</keyword>
<evidence type="ECO:0000256" key="6">
    <source>
        <dbReference type="ARBA" id="ARBA00023125"/>
    </source>
</evidence>
<sequence>MISFNHLSSTLLFLTTGGSPSSFFFQAHIMILCADITTGSSKSSYRFPPILFFFLSPLREISPLVDEPVWSLNVEELSRDLLHPIIDVVKTESTEDEDMLDQGFEVSNKAERNECPRQSHHSPLDSNLHPHLHPYSEIRGSTLITPPPEVHSVKKDLFRPYCLQDPILAKYERPVYDTFFPYTSTTSVPSSLQYRNIEDINTAHAILDLSSSARTTPSSSPPEPIISTPTPLLSPASSAGDVVKTEYTEAGPVFKVNNGKTTAYTYEAFFASDGRSRKKSNVCVQTKPRYSCSECGKHYATSSNLSRHKQTHRSLDSNNAKKCHVCVINVMYAVKLFHVHGFSRVICDLILETNPMVCAHCGKSFADRSNLRAHMQTHSAYKNFKCKRCNKSFALKSYLNKHYESACFKDAPSDGSDSNNNHDNDSSDPESPLPSFPPPYNNDSNNSNSSEDRPILTVLSPATSYHHSPPTPIVNPQHHLLRV</sequence>
<evidence type="ECO:0000259" key="10">
    <source>
        <dbReference type="PROSITE" id="PS50157"/>
    </source>
</evidence>
<dbReference type="GO" id="GO:0008270">
    <property type="term" value="F:zinc ion binding"/>
    <property type="evidence" value="ECO:0007669"/>
    <property type="project" value="UniProtKB-KW"/>
</dbReference>
<feature type="domain" description="C2H2-type" evidence="10">
    <location>
        <begin position="384"/>
        <end position="412"/>
    </location>
</feature>
<dbReference type="PANTHER" id="PTHR24409:SF414">
    <property type="entry name" value="WORNIU"/>
    <property type="match status" value="1"/>
</dbReference>
<comment type="subcellular location">
    <subcellularLocation>
        <location evidence="1">Nucleus</location>
    </subcellularLocation>
</comment>
<comment type="similarity">
    <text evidence="8">Belongs to the snail C2H2-type zinc-finger protein family.</text>
</comment>
<proteinExistence type="inferred from homology"/>
<dbReference type="Pfam" id="PF00096">
    <property type="entry name" value="zf-C2H2"/>
    <property type="match status" value="3"/>
</dbReference>
<dbReference type="FunFam" id="3.30.160.60:FF:000202">
    <property type="entry name" value="Zinc finger protein 574"/>
    <property type="match status" value="1"/>
</dbReference>
<accession>A0A7R8CXF2</accession>
<dbReference type="FunFam" id="3.30.160.60:FF:000207">
    <property type="entry name" value="zinc finger protein SNAI2"/>
    <property type="match status" value="1"/>
</dbReference>
<dbReference type="GO" id="GO:0005634">
    <property type="term" value="C:nucleus"/>
    <property type="evidence" value="ECO:0007669"/>
    <property type="project" value="UniProtKB-SubCell"/>
</dbReference>
<dbReference type="InterPro" id="IPR036236">
    <property type="entry name" value="Znf_C2H2_sf"/>
</dbReference>
<dbReference type="GO" id="GO:0055059">
    <property type="term" value="P:asymmetric neuroblast division"/>
    <property type="evidence" value="ECO:0007669"/>
    <property type="project" value="UniProtKB-ARBA"/>
</dbReference>
<dbReference type="GO" id="GO:0000981">
    <property type="term" value="F:DNA-binding transcription factor activity, RNA polymerase II-specific"/>
    <property type="evidence" value="ECO:0007669"/>
    <property type="project" value="TreeGrafter"/>
</dbReference>